<evidence type="ECO:0000313" key="1">
    <source>
        <dbReference type="EMBL" id="VDM04095.1"/>
    </source>
</evidence>
<reference evidence="3" key="1">
    <citation type="submission" date="2016-06" db="UniProtKB">
        <authorList>
            <consortium name="WormBaseParasite"/>
        </authorList>
    </citation>
    <scope>IDENTIFICATION</scope>
</reference>
<proteinExistence type="predicted"/>
<evidence type="ECO:0000313" key="2">
    <source>
        <dbReference type="Proteomes" id="UP000275846"/>
    </source>
</evidence>
<protein>
    <submittedName>
        <fullName evidence="3">SH2 domain-containing protein</fullName>
    </submittedName>
</protein>
<dbReference type="Proteomes" id="UP000275846">
    <property type="component" value="Unassembled WGS sequence"/>
</dbReference>
<reference evidence="1 2" key="2">
    <citation type="submission" date="2018-11" db="EMBL/GenBank/DDBJ databases">
        <authorList>
            <consortium name="Pathogen Informatics"/>
        </authorList>
    </citation>
    <scope>NUCLEOTIDE SEQUENCE [LARGE SCALE GENOMIC DNA]</scope>
    <source>
        <strain evidence="1 2">NST_G2</strain>
    </source>
</reference>
<keyword evidence="2" id="KW-1185">Reference proteome</keyword>
<dbReference type="AlphaFoldDB" id="A0A183TML1"/>
<name>A0A183TML1_SCHSO</name>
<organism evidence="3">
    <name type="scientific">Schistocephalus solidus</name>
    <name type="common">Tapeworm</name>
    <dbReference type="NCBI Taxonomy" id="70667"/>
    <lineage>
        <taxon>Eukaryota</taxon>
        <taxon>Metazoa</taxon>
        <taxon>Spiralia</taxon>
        <taxon>Lophotrochozoa</taxon>
        <taxon>Platyhelminthes</taxon>
        <taxon>Cestoda</taxon>
        <taxon>Eucestoda</taxon>
        <taxon>Diphyllobothriidea</taxon>
        <taxon>Diphyllobothriidae</taxon>
        <taxon>Schistocephalus</taxon>
    </lineage>
</organism>
<evidence type="ECO:0000313" key="3">
    <source>
        <dbReference type="WBParaSite" id="SSLN_0001838301-mRNA-1"/>
    </source>
</evidence>
<accession>A0A183TML1</accession>
<sequence>MNHTPMNQPLILPTPGYVLPSPGLNVFSPYQPAAGIGPTFSLMPQQHGVPSPVVAQNNSSSSFFMRFAQNPQTSPPTGLSTEGSPNTEKDFRIITWEELRHLFPKPGPEGRVESGLLSDGRAYAQKTAKRDNYFLFPSKSAYILYFMKKGGRFVVHTHNIRLTGWALKAYVVSQLRSFDFNRGYCADFVYVLSRTSSSLDAIVNNDCAE</sequence>
<dbReference type="WBParaSite" id="SSLN_0001838301-mRNA-1">
    <property type="protein sequence ID" value="SSLN_0001838301-mRNA-1"/>
    <property type="gene ID" value="SSLN_0001838301"/>
</dbReference>
<gene>
    <name evidence="1" type="ORF">SSLN_LOCUS17709</name>
</gene>
<dbReference type="OrthoDB" id="10046764at2759"/>
<dbReference type="EMBL" id="UYSU01042968">
    <property type="protein sequence ID" value="VDM04095.1"/>
    <property type="molecule type" value="Genomic_DNA"/>
</dbReference>